<dbReference type="Proteomes" id="UP000053477">
    <property type="component" value="Unassembled WGS sequence"/>
</dbReference>
<feature type="region of interest" description="Disordered" evidence="1">
    <location>
        <begin position="66"/>
        <end position="167"/>
    </location>
</feature>
<organism evidence="2 3">
    <name type="scientific">Schizopora paradoxa</name>
    <dbReference type="NCBI Taxonomy" id="27342"/>
    <lineage>
        <taxon>Eukaryota</taxon>
        <taxon>Fungi</taxon>
        <taxon>Dikarya</taxon>
        <taxon>Basidiomycota</taxon>
        <taxon>Agaricomycotina</taxon>
        <taxon>Agaricomycetes</taxon>
        <taxon>Hymenochaetales</taxon>
        <taxon>Schizoporaceae</taxon>
        <taxon>Schizopora</taxon>
    </lineage>
</organism>
<name>A0A0H2REH9_9AGAM</name>
<evidence type="ECO:0000256" key="1">
    <source>
        <dbReference type="SAM" id="MobiDB-lite"/>
    </source>
</evidence>
<gene>
    <name evidence="2" type="ORF">SCHPADRAFT_930653</name>
</gene>
<keyword evidence="3" id="KW-1185">Reference proteome</keyword>
<dbReference type="EMBL" id="KQ086032">
    <property type="protein sequence ID" value="KLO10234.1"/>
    <property type="molecule type" value="Genomic_DNA"/>
</dbReference>
<protein>
    <submittedName>
        <fullName evidence="2">Uncharacterized protein</fullName>
    </submittedName>
</protein>
<feature type="region of interest" description="Disordered" evidence="1">
    <location>
        <begin position="28"/>
        <end position="52"/>
    </location>
</feature>
<feature type="compositionally biased region" description="Basic and acidic residues" evidence="1">
    <location>
        <begin position="99"/>
        <end position="109"/>
    </location>
</feature>
<sequence>MPGVLRAPSSFHRTFALRVSSSRFWHQPTPHRVGALAPSPNSQPNPFPHPQNIQSRLRLRARAQALEKKENDNSVTIRGPKSVWSSAVEGPGQGQHWEGAVERDRKDNEGPSPNPDFCVWVDLKEDEKKRKGGKRTKDELELTKALRPTTQPGRSPAPAPSQRSRRPIGVLPLEKEFQIQLSRYLGISDSTASPFLSSFPPLKLENSFERVGSSRSLLAALLPPTSQPEERKGFARAAERTGART</sequence>
<dbReference type="InParanoid" id="A0A0H2REH9"/>
<evidence type="ECO:0000313" key="3">
    <source>
        <dbReference type="Proteomes" id="UP000053477"/>
    </source>
</evidence>
<dbReference type="AlphaFoldDB" id="A0A0H2REH9"/>
<feature type="compositionally biased region" description="Basic and acidic residues" evidence="1">
    <location>
        <begin position="228"/>
        <end position="245"/>
    </location>
</feature>
<reference evidence="2 3" key="1">
    <citation type="submission" date="2015-04" db="EMBL/GenBank/DDBJ databases">
        <title>Complete genome sequence of Schizopora paradoxa KUC8140, a cosmopolitan wood degrader in East Asia.</title>
        <authorList>
            <consortium name="DOE Joint Genome Institute"/>
            <person name="Min B."/>
            <person name="Park H."/>
            <person name="Jang Y."/>
            <person name="Kim J.-J."/>
            <person name="Kim K.H."/>
            <person name="Pangilinan J."/>
            <person name="Lipzen A."/>
            <person name="Riley R."/>
            <person name="Grigoriev I.V."/>
            <person name="Spatafora J.W."/>
            <person name="Choi I.-G."/>
        </authorList>
    </citation>
    <scope>NUCLEOTIDE SEQUENCE [LARGE SCALE GENOMIC DNA]</scope>
    <source>
        <strain evidence="2 3">KUC8140</strain>
    </source>
</reference>
<feature type="region of interest" description="Disordered" evidence="1">
    <location>
        <begin position="221"/>
        <end position="245"/>
    </location>
</feature>
<evidence type="ECO:0000313" key="2">
    <source>
        <dbReference type="EMBL" id="KLO10234.1"/>
    </source>
</evidence>
<feature type="compositionally biased region" description="Basic and acidic residues" evidence="1">
    <location>
        <begin position="122"/>
        <end position="144"/>
    </location>
</feature>
<feature type="compositionally biased region" description="Low complexity" evidence="1">
    <location>
        <begin position="151"/>
        <end position="162"/>
    </location>
</feature>
<accession>A0A0H2REH9</accession>
<proteinExistence type="predicted"/>